<keyword evidence="3" id="KW-1185">Reference proteome</keyword>
<evidence type="ECO:0000313" key="3">
    <source>
        <dbReference type="Proteomes" id="UP000053257"/>
    </source>
</evidence>
<dbReference type="AlphaFoldDB" id="A0A0C3SDI5"/>
<evidence type="ECO:0000313" key="2">
    <source>
        <dbReference type="EMBL" id="KIP11857.1"/>
    </source>
</evidence>
<reference evidence="2 3" key="1">
    <citation type="journal article" date="2014" name="PLoS Genet.">
        <title>Analysis of the Phlebiopsis gigantea genome, transcriptome and secretome provides insight into its pioneer colonization strategies of wood.</title>
        <authorList>
            <person name="Hori C."/>
            <person name="Ishida T."/>
            <person name="Igarashi K."/>
            <person name="Samejima M."/>
            <person name="Suzuki H."/>
            <person name="Master E."/>
            <person name="Ferreira P."/>
            <person name="Ruiz-Duenas F.J."/>
            <person name="Held B."/>
            <person name="Canessa P."/>
            <person name="Larrondo L.F."/>
            <person name="Schmoll M."/>
            <person name="Druzhinina I.S."/>
            <person name="Kubicek C.P."/>
            <person name="Gaskell J.A."/>
            <person name="Kersten P."/>
            <person name="St John F."/>
            <person name="Glasner J."/>
            <person name="Sabat G."/>
            <person name="Splinter BonDurant S."/>
            <person name="Syed K."/>
            <person name="Yadav J."/>
            <person name="Mgbeahuruike A.C."/>
            <person name="Kovalchuk A."/>
            <person name="Asiegbu F.O."/>
            <person name="Lackner G."/>
            <person name="Hoffmeister D."/>
            <person name="Rencoret J."/>
            <person name="Gutierrez A."/>
            <person name="Sun H."/>
            <person name="Lindquist E."/>
            <person name="Barry K."/>
            <person name="Riley R."/>
            <person name="Grigoriev I.V."/>
            <person name="Henrissat B."/>
            <person name="Kues U."/>
            <person name="Berka R.M."/>
            <person name="Martinez A.T."/>
            <person name="Covert S.F."/>
            <person name="Blanchette R.A."/>
            <person name="Cullen D."/>
        </authorList>
    </citation>
    <scope>NUCLEOTIDE SEQUENCE [LARGE SCALE GENOMIC DNA]</scope>
    <source>
        <strain evidence="2 3">11061_1 CR5-6</strain>
    </source>
</reference>
<feature type="region of interest" description="Disordered" evidence="1">
    <location>
        <begin position="22"/>
        <end position="122"/>
    </location>
</feature>
<dbReference type="HOGENOM" id="CLU_1778165_0_0_1"/>
<evidence type="ECO:0000256" key="1">
    <source>
        <dbReference type="SAM" id="MobiDB-lite"/>
    </source>
</evidence>
<dbReference type="EMBL" id="KN840443">
    <property type="protein sequence ID" value="KIP11857.1"/>
    <property type="molecule type" value="Genomic_DNA"/>
</dbReference>
<sequence>MPSVDDALRPRISWDPVAATWLRGPGKEESRWHGTPAPRSTRAAVEATSPNAAPRPDASYRHPCARHQGSTTIDSRISRPSVRSAGFADDQRHAPPSRCSSRRAAPGVHASSMETAIDGQDGRARLRRCVAGRRHLSQAAHQQRGR</sequence>
<protein>
    <submittedName>
        <fullName evidence="2">Uncharacterized protein</fullName>
    </submittedName>
</protein>
<dbReference type="Proteomes" id="UP000053257">
    <property type="component" value="Unassembled WGS sequence"/>
</dbReference>
<proteinExistence type="predicted"/>
<name>A0A0C3SDI5_PHLG1</name>
<organism evidence="2 3">
    <name type="scientific">Phlebiopsis gigantea (strain 11061_1 CR5-6)</name>
    <name type="common">White-rot fungus</name>
    <name type="synonym">Peniophora gigantea</name>
    <dbReference type="NCBI Taxonomy" id="745531"/>
    <lineage>
        <taxon>Eukaryota</taxon>
        <taxon>Fungi</taxon>
        <taxon>Dikarya</taxon>
        <taxon>Basidiomycota</taxon>
        <taxon>Agaricomycotina</taxon>
        <taxon>Agaricomycetes</taxon>
        <taxon>Polyporales</taxon>
        <taxon>Phanerochaetaceae</taxon>
        <taxon>Phlebiopsis</taxon>
    </lineage>
</organism>
<gene>
    <name evidence="2" type="ORF">PHLGIDRAFT_417678</name>
</gene>
<accession>A0A0C3SDI5</accession>